<evidence type="ECO:0000256" key="1">
    <source>
        <dbReference type="ARBA" id="ARBA00009277"/>
    </source>
</evidence>
<evidence type="ECO:0000313" key="3">
    <source>
        <dbReference type="EMBL" id="NMG17808.1"/>
    </source>
</evidence>
<dbReference type="Gene3D" id="3.30.420.10">
    <property type="entry name" value="Ribonuclease H-like superfamily/Ribonuclease H"/>
    <property type="match status" value="1"/>
</dbReference>
<comment type="caution">
    <text evidence="3">The sequence shown here is derived from an EMBL/GenBank/DDBJ whole genome shotgun (WGS) entry which is preliminary data.</text>
</comment>
<accession>A0ABX1P174</accession>
<gene>
    <name evidence="3" type="ORF">GPA24_20240</name>
</gene>
<comment type="similarity">
    <text evidence="1">Belongs to the transposase IS21/IS408/IS1162 family.</text>
</comment>
<dbReference type="PANTHER" id="PTHR35004:SF8">
    <property type="entry name" value="TRANSPOSASE RV3428C-RELATED"/>
    <property type="match status" value="1"/>
</dbReference>
<name>A0ABX1P174_9RHOO</name>
<dbReference type="PROSITE" id="PS50994">
    <property type="entry name" value="INTEGRASE"/>
    <property type="match status" value="1"/>
</dbReference>
<proteinExistence type="inferred from homology"/>
<feature type="domain" description="Integrase catalytic" evidence="2">
    <location>
        <begin position="1"/>
        <end position="164"/>
    </location>
</feature>
<dbReference type="NCBIfam" id="NF033546">
    <property type="entry name" value="transpos_IS21"/>
    <property type="match status" value="1"/>
</dbReference>
<dbReference type="Pfam" id="PF22483">
    <property type="entry name" value="Mu-transpos_C_2"/>
    <property type="match status" value="1"/>
</dbReference>
<evidence type="ECO:0000313" key="4">
    <source>
        <dbReference type="Proteomes" id="UP000633943"/>
    </source>
</evidence>
<keyword evidence="4" id="KW-1185">Reference proteome</keyword>
<feature type="non-terminal residue" evidence="3">
    <location>
        <position position="1"/>
    </location>
</feature>
<dbReference type="InterPro" id="IPR054353">
    <property type="entry name" value="IstA-like_C"/>
</dbReference>
<sequence>VPIVDADTGEISRAQIFVAVLGASSYTFACATATQSQADWLGSLARALTFIGGVPELVVPDNTRSLVGQADRYEPQLQRTTAEFAAHYGVAILPARPYKPQDKSKVEVGVQIVQRWILARLRHQRFFSLGELNEAIAALLEPLNTRAFRRLPGSRHEAFETLDRPALRPLPATAFQFAQWKRAKPNIDYHVEFDGHYYSVPYALAGQPVELRITASSIECFAAGRRVAVHARSHRHGAFTTLTEHMPASHQAHRQWSPGKLIAWGATVGPHTEQVVSHQLERMPHPEQGYRACLGLMRLGRQYGNERLEAAATRAVTLGAMRYRSVASILKSGLDRAPLPASTAQQSELALPAAHENLRGARYYH</sequence>
<dbReference type="InterPro" id="IPR001584">
    <property type="entry name" value="Integrase_cat-core"/>
</dbReference>
<dbReference type="EMBL" id="WTVP01000123">
    <property type="protein sequence ID" value="NMG17808.1"/>
    <property type="molecule type" value="Genomic_DNA"/>
</dbReference>
<dbReference type="Pfam" id="PF00665">
    <property type="entry name" value="rve"/>
    <property type="match status" value="1"/>
</dbReference>
<dbReference type="Proteomes" id="UP000633943">
    <property type="component" value="Unassembled WGS sequence"/>
</dbReference>
<dbReference type="PANTHER" id="PTHR35004">
    <property type="entry name" value="TRANSPOSASE RV3428C-RELATED"/>
    <property type="match status" value="1"/>
</dbReference>
<protein>
    <submittedName>
        <fullName evidence="3">IS21 family transposase</fullName>
    </submittedName>
</protein>
<reference evidence="3 4" key="1">
    <citation type="submission" date="2019-12" db="EMBL/GenBank/DDBJ databases">
        <title>Comparative genomics gives insights into the taxonomy of the Azoarcus-Aromatoleum group and reveals separate origins of nif in the plant-associated Azoarcus and non-plant-associated Aromatoleum sub-groups.</title>
        <authorList>
            <person name="Lafos M."/>
            <person name="Maluk M."/>
            <person name="Batista M."/>
            <person name="Junghare M."/>
            <person name="Carmona M."/>
            <person name="Faoro H."/>
            <person name="Cruz L.M."/>
            <person name="Battistoni F."/>
            <person name="De Souza E."/>
            <person name="Pedrosa F."/>
            <person name="Chen W.-M."/>
            <person name="Poole P.S."/>
            <person name="Dixon R.A."/>
            <person name="James E.K."/>
        </authorList>
    </citation>
    <scope>NUCLEOTIDE SEQUENCE [LARGE SCALE GENOMIC DNA]</scope>
    <source>
        <strain evidence="3 4">PbN1</strain>
    </source>
</reference>
<organism evidence="3 4">
    <name type="scientific">Aromatoleum bremense</name>
    <dbReference type="NCBI Taxonomy" id="76115"/>
    <lineage>
        <taxon>Bacteria</taxon>
        <taxon>Pseudomonadati</taxon>
        <taxon>Pseudomonadota</taxon>
        <taxon>Betaproteobacteria</taxon>
        <taxon>Rhodocyclales</taxon>
        <taxon>Rhodocyclaceae</taxon>
        <taxon>Aromatoleum</taxon>
    </lineage>
</organism>
<dbReference type="SUPFAM" id="SSF53098">
    <property type="entry name" value="Ribonuclease H-like"/>
    <property type="match status" value="1"/>
</dbReference>
<dbReference type="RefSeq" id="WP_169204275.1">
    <property type="nucleotide sequence ID" value="NZ_WTVP01000123.1"/>
</dbReference>
<evidence type="ECO:0000259" key="2">
    <source>
        <dbReference type="PROSITE" id="PS50994"/>
    </source>
</evidence>
<dbReference type="InterPro" id="IPR012337">
    <property type="entry name" value="RNaseH-like_sf"/>
</dbReference>
<dbReference type="InterPro" id="IPR036397">
    <property type="entry name" value="RNaseH_sf"/>
</dbReference>